<dbReference type="AlphaFoldDB" id="A0A448WNT4"/>
<keyword evidence="3" id="KW-1185">Reference proteome</keyword>
<protein>
    <submittedName>
        <fullName evidence="2">Uncharacterized protein</fullName>
    </submittedName>
</protein>
<sequence>MQTFLTLFRPTTLDWTPVEPICPALFAFGPIVNTKLDDVWHRAPTALSPLYRRTGEHVLFWCSLVACIPGSSGLSVHQPVPLRPRGPVTGQGLEGQPIGRPVSHTPPPGGVQHRQASKATSHTPMAAPDNSVRTHTHNSSNCATISQLRRECA</sequence>
<feature type="region of interest" description="Disordered" evidence="1">
    <location>
        <begin position="85"/>
        <end position="142"/>
    </location>
</feature>
<feature type="compositionally biased region" description="Polar residues" evidence="1">
    <location>
        <begin position="131"/>
        <end position="142"/>
    </location>
</feature>
<proteinExistence type="predicted"/>
<evidence type="ECO:0000313" key="3">
    <source>
        <dbReference type="Proteomes" id="UP000784294"/>
    </source>
</evidence>
<name>A0A448WNT4_9PLAT</name>
<dbReference type="EMBL" id="CAAALY010028612">
    <property type="protein sequence ID" value="VEL16481.1"/>
    <property type="molecule type" value="Genomic_DNA"/>
</dbReference>
<accession>A0A448WNT4</accession>
<organism evidence="2 3">
    <name type="scientific">Protopolystoma xenopodis</name>
    <dbReference type="NCBI Taxonomy" id="117903"/>
    <lineage>
        <taxon>Eukaryota</taxon>
        <taxon>Metazoa</taxon>
        <taxon>Spiralia</taxon>
        <taxon>Lophotrochozoa</taxon>
        <taxon>Platyhelminthes</taxon>
        <taxon>Monogenea</taxon>
        <taxon>Polyopisthocotylea</taxon>
        <taxon>Polystomatidea</taxon>
        <taxon>Polystomatidae</taxon>
        <taxon>Protopolystoma</taxon>
    </lineage>
</organism>
<evidence type="ECO:0000313" key="2">
    <source>
        <dbReference type="EMBL" id="VEL16481.1"/>
    </source>
</evidence>
<evidence type="ECO:0000256" key="1">
    <source>
        <dbReference type="SAM" id="MobiDB-lite"/>
    </source>
</evidence>
<comment type="caution">
    <text evidence="2">The sequence shown here is derived from an EMBL/GenBank/DDBJ whole genome shotgun (WGS) entry which is preliminary data.</text>
</comment>
<gene>
    <name evidence="2" type="ORF">PXEA_LOCUS9921</name>
</gene>
<dbReference type="Proteomes" id="UP000784294">
    <property type="component" value="Unassembled WGS sequence"/>
</dbReference>
<reference evidence="2" key="1">
    <citation type="submission" date="2018-11" db="EMBL/GenBank/DDBJ databases">
        <authorList>
            <consortium name="Pathogen Informatics"/>
        </authorList>
    </citation>
    <scope>NUCLEOTIDE SEQUENCE</scope>
</reference>